<accession>A0A1I4YMP1</accession>
<reference evidence="3" key="1">
    <citation type="submission" date="2016-10" db="EMBL/GenBank/DDBJ databases">
        <authorList>
            <person name="Varghese N."/>
            <person name="Submissions S."/>
        </authorList>
    </citation>
    <scope>NUCLEOTIDE SEQUENCE [LARGE SCALE GENOMIC DNA]</scope>
    <source>
        <strain evidence="3">DSM 4002</strain>
    </source>
</reference>
<evidence type="ECO:0008006" key="4">
    <source>
        <dbReference type="Google" id="ProtNLM"/>
    </source>
</evidence>
<proteinExistence type="predicted"/>
<keyword evidence="1" id="KW-0732">Signal</keyword>
<sequence length="281" mass="30938">MKKIIIALAIFIANFTIEAQVKTPAPSPKATIMQTVGLTDVEVVYSRPAAKGRPVFGNLVPFGKLWRTGANANTTISFSDDVVIDGKTLKKGKYALYTVPKIGSWEVIFYSTTDNWGLPEEFKEENVALRTTVKEEALPKAVESFTIGINHLDLNSGHLDLAWENSSVSMKFEVPTQKIATASIEKVLAGPTAGDYFSSAQYIFQAEGDITKARTYIDKALDMTKEKPFWYLRLKSLIQAKQGDKAGAIETAKLSLAAAEAAKNQDYVKMNKDSIAEWSKK</sequence>
<evidence type="ECO:0000256" key="1">
    <source>
        <dbReference type="SAM" id="SignalP"/>
    </source>
</evidence>
<feature type="signal peptide" evidence="1">
    <location>
        <begin position="1"/>
        <end position="19"/>
    </location>
</feature>
<feature type="chain" id="PRO_5010296939" description="DUF2911 domain-containing protein" evidence="1">
    <location>
        <begin position="20"/>
        <end position="281"/>
    </location>
</feature>
<name>A0A1I4YMP1_9FLAO</name>
<protein>
    <recommendedName>
        <fullName evidence="4">DUF2911 domain-containing protein</fullName>
    </recommendedName>
</protein>
<organism evidence="2 3">
    <name type="scientific">Flavobacterium succinicans</name>
    <dbReference type="NCBI Taxonomy" id="29536"/>
    <lineage>
        <taxon>Bacteria</taxon>
        <taxon>Pseudomonadati</taxon>
        <taxon>Bacteroidota</taxon>
        <taxon>Flavobacteriia</taxon>
        <taxon>Flavobacteriales</taxon>
        <taxon>Flavobacteriaceae</taxon>
        <taxon>Flavobacterium</taxon>
    </lineage>
</organism>
<keyword evidence="3" id="KW-1185">Reference proteome</keyword>
<dbReference type="Pfam" id="PF11138">
    <property type="entry name" value="DUF2911"/>
    <property type="match status" value="1"/>
</dbReference>
<dbReference type="InterPro" id="IPR021314">
    <property type="entry name" value="DUF2911"/>
</dbReference>
<evidence type="ECO:0000313" key="3">
    <source>
        <dbReference type="Proteomes" id="UP000182961"/>
    </source>
</evidence>
<gene>
    <name evidence="2" type="ORF">SAMN05444143_11233</name>
</gene>
<dbReference type="EMBL" id="FOUT01000012">
    <property type="protein sequence ID" value="SFN39291.1"/>
    <property type="molecule type" value="Genomic_DNA"/>
</dbReference>
<dbReference type="AlphaFoldDB" id="A0A1I4YMP1"/>
<dbReference type="Proteomes" id="UP000182961">
    <property type="component" value="Unassembled WGS sequence"/>
</dbReference>
<dbReference type="eggNOG" id="COG0790">
    <property type="taxonomic scope" value="Bacteria"/>
</dbReference>
<evidence type="ECO:0000313" key="2">
    <source>
        <dbReference type="EMBL" id="SFN39291.1"/>
    </source>
</evidence>
<dbReference type="RefSeq" id="WP_024982152.1">
    <property type="nucleotide sequence ID" value="NZ_CBCRUM010000015.1"/>
</dbReference>
<dbReference type="STRING" id="29536.FLB_00930"/>